<evidence type="ECO:0000256" key="1">
    <source>
        <dbReference type="ARBA" id="ARBA00022448"/>
    </source>
</evidence>
<evidence type="ECO:0000256" key="5">
    <source>
        <dbReference type="ARBA" id="ARBA00023004"/>
    </source>
</evidence>
<dbReference type="PROSITE" id="PS51007">
    <property type="entry name" value="CYTC"/>
    <property type="match status" value="2"/>
</dbReference>
<keyword evidence="7" id="KW-0472">Membrane</keyword>
<dbReference type="EMBL" id="BSOG01000001">
    <property type="protein sequence ID" value="GLR11325.1"/>
    <property type="molecule type" value="Genomic_DNA"/>
</dbReference>
<dbReference type="SUPFAM" id="SSF46626">
    <property type="entry name" value="Cytochrome c"/>
    <property type="match status" value="2"/>
</dbReference>
<reference evidence="10" key="1">
    <citation type="journal article" date="2019" name="Int. J. Syst. Evol. Microbiol.">
        <title>The Global Catalogue of Microorganisms (GCM) 10K type strain sequencing project: providing services to taxonomists for standard genome sequencing and annotation.</title>
        <authorList>
            <consortium name="The Broad Institute Genomics Platform"/>
            <consortium name="The Broad Institute Genome Sequencing Center for Infectious Disease"/>
            <person name="Wu L."/>
            <person name="Ma J."/>
        </authorList>
    </citation>
    <scope>NUCLEOTIDE SEQUENCE [LARGE SCALE GENOMIC DNA]</scope>
    <source>
        <strain evidence="10">NBRC 110044</strain>
    </source>
</reference>
<organism evidence="9 10">
    <name type="scientific">Chitinimonas prasina</name>
    <dbReference type="NCBI Taxonomy" id="1434937"/>
    <lineage>
        <taxon>Bacteria</taxon>
        <taxon>Pseudomonadati</taxon>
        <taxon>Pseudomonadota</taxon>
        <taxon>Betaproteobacteria</taxon>
        <taxon>Neisseriales</taxon>
        <taxon>Chitinibacteraceae</taxon>
        <taxon>Chitinimonas</taxon>
    </lineage>
</organism>
<keyword evidence="2 6" id="KW-0349">Heme</keyword>
<protein>
    <submittedName>
        <fullName evidence="9">Cytochrome c</fullName>
    </submittedName>
</protein>
<evidence type="ECO:0000313" key="10">
    <source>
        <dbReference type="Proteomes" id="UP001156706"/>
    </source>
</evidence>
<dbReference type="PANTHER" id="PTHR40942:SF4">
    <property type="entry name" value="CYTOCHROME C5"/>
    <property type="match status" value="1"/>
</dbReference>
<feature type="transmembrane region" description="Helical" evidence="7">
    <location>
        <begin position="15"/>
        <end position="34"/>
    </location>
</feature>
<evidence type="ECO:0000256" key="3">
    <source>
        <dbReference type="ARBA" id="ARBA00022723"/>
    </source>
</evidence>
<evidence type="ECO:0000256" key="2">
    <source>
        <dbReference type="ARBA" id="ARBA00022617"/>
    </source>
</evidence>
<proteinExistence type="predicted"/>
<dbReference type="InterPro" id="IPR009056">
    <property type="entry name" value="Cyt_c-like_dom"/>
</dbReference>
<dbReference type="RefSeq" id="WP_284194488.1">
    <property type="nucleotide sequence ID" value="NZ_BSOG01000001.1"/>
</dbReference>
<keyword evidence="7" id="KW-0812">Transmembrane</keyword>
<evidence type="ECO:0000259" key="8">
    <source>
        <dbReference type="PROSITE" id="PS51007"/>
    </source>
</evidence>
<keyword evidence="3 6" id="KW-0479">Metal-binding</keyword>
<dbReference type="InterPro" id="IPR002323">
    <property type="entry name" value="Cyt_CIE"/>
</dbReference>
<accession>A0ABQ5Y8R5</accession>
<feature type="domain" description="Cytochrome c" evidence="8">
    <location>
        <begin position="73"/>
        <end position="153"/>
    </location>
</feature>
<keyword evidence="10" id="KW-1185">Reference proteome</keyword>
<name>A0ABQ5Y8R5_9NEIS</name>
<keyword evidence="1" id="KW-0813">Transport</keyword>
<evidence type="ECO:0000256" key="7">
    <source>
        <dbReference type="SAM" id="Phobius"/>
    </source>
</evidence>
<feature type="domain" description="Cytochrome c" evidence="8">
    <location>
        <begin position="175"/>
        <end position="254"/>
    </location>
</feature>
<dbReference type="PANTHER" id="PTHR40942">
    <property type="match status" value="1"/>
</dbReference>
<evidence type="ECO:0000256" key="4">
    <source>
        <dbReference type="ARBA" id="ARBA00022982"/>
    </source>
</evidence>
<dbReference type="InterPro" id="IPR036909">
    <property type="entry name" value="Cyt_c-like_dom_sf"/>
</dbReference>
<evidence type="ECO:0000256" key="6">
    <source>
        <dbReference type="PROSITE-ProRule" id="PRU00433"/>
    </source>
</evidence>
<keyword evidence="5 6" id="KW-0408">Iron</keyword>
<comment type="caution">
    <text evidence="9">The sequence shown here is derived from an EMBL/GenBank/DDBJ whole genome shotgun (WGS) entry which is preliminary data.</text>
</comment>
<dbReference type="Pfam" id="PF13442">
    <property type="entry name" value="Cytochrome_CBB3"/>
    <property type="match status" value="2"/>
</dbReference>
<dbReference type="PRINTS" id="PR00607">
    <property type="entry name" value="CYTCHROMECIE"/>
</dbReference>
<keyword evidence="4" id="KW-0249">Electron transport</keyword>
<sequence length="255" mass="25467">MSEAHAGENFSAKSLIIIVLLSIVGLVLFLVLIAKLANSGMQVDAGGPTMTNEAVIARIQPVGVAKLDESGPPGSRNGKAVYENVCLSCHGAGLAGAPKFADTAAWAPRIAQGFAKLVEHANKGLGAMPAKGGAADLTDDEVARAVAYMGNAAGGKFTEPPIAGAGAVAAGGKVDPATKGKEIYASVCMACHDAGVAGAPKIGDKAAWAPRLKDGTEAAIKIATAGKGAMPAKGGYSGSDEEFHAAAEYLINASK</sequence>
<evidence type="ECO:0000313" key="9">
    <source>
        <dbReference type="EMBL" id="GLR11325.1"/>
    </source>
</evidence>
<gene>
    <name evidence="9" type="ORF">GCM10007907_01150</name>
</gene>
<keyword evidence="7" id="KW-1133">Transmembrane helix</keyword>
<dbReference type="Proteomes" id="UP001156706">
    <property type="component" value="Unassembled WGS sequence"/>
</dbReference>
<dbReference type="Gene3D" id="1.10.760.10">
    <property type="entry name" value="Cytochrome c-like domain"/>
    <property type="match status" value="2"/>
</dbReference>